<dbReference type="CDD" id="cd01285">
    <property type="entry name" value="nucleoside_deaminase"/>
    <property type="match status" value="1"/>
</dbReference>
<dbReference type="Proteomes" id="UP000789342">
    <property type="component" value="Unassembled WGS sequence"/>
</dbReference>
<dbReference type="AlphaFoldDB" id="A0A9N9FL95"/>
<reference evidence="5" key="1">
    <citation type="submission" date="2021-06" db="EMBL/GenBank/DDBJ databases">
        <authorList>
            <person name="Kallberg Y."/>
            <person name="Tangrot J."/>
            <person name="Rosling A."/>
        </authorList>
    </citation>
    <scope>NUCLEOTIDE SEQUENCE</scope>
    <source>
        <strain evidence="5">CL551</strain>
    </source>
</reference>
<protein>
    <submittedName>
        <fullName evidence="5">17002_t:CDS:1</fullName>
    </submittedName>
</protein>
<dbReference type="GO" id="GO:0005634">
    <property type="term" value="C:nucleus"/>
    <property type="evidence" value="ECO:0007669"/>
    <property type="project" value="TreeGrafter"/>
</dbReference>
<sequence>MNNDIENTDSTVSFQTEERITIHHDFMRTALTLAQEAYDNKEVPVGCVFVLEDGDERVIIGSGRNRTNETENGTRHAELEAIDEILASQKYTSDVFRKCVLYVTVEPCVMCAYALRLLGIKHVYYGCANERFGGTGSVFTIHQDPNLSLHPPYPCEGGYYREESIMLLRRFYIRENEKGFDQMP</sequence>
<evidence type="ECO:0000256" key="1">
    <source>
        <dbReference type="ARBA" id="ARBA00022723"/>
    </source>
</evidence>
<dbReference type="GO" id="GO:0052717">
    <property type="term" value="F:tRNA-specific adenosine-34 deaminase activity"/>
    <property type="evidence" value="ECO:0007669"/>
    <property type="project" value="UniProtKB-EC"/>
</dbReference>
<dbReference type="PROSITE" id="PS51747">
    <property type="entry name" value="CYT_DCMP_DEAMINASES_2"/>
    <property type="match status" value="1"/>
</dbReference>
<dbReference type="GO" id="GO:0005737">
    <property type="term" value="C:cytoplasm"/>
    <property type="evidence" value="ECO:0007669"/>
    <property type="project" value="TreeGrafter"/>
</dbReference>
<dbReference type="PANTHER" id="PTHR11079:SF149">
    <property type="entry name" value="TRNA-SPECIFIC ADENOSINE DEAMINASE 2"/>
    <property type="match status" value="1"/>
</dbReference>
<evidence type="ECO:0000259" key="4">
    <source>
        <dbReference type="PROSITE" id="PS51747"/>
    </source>
</evidence>
<keyword evidence="1" id="KW-0479">Metal-binding</keyword>
<evidence type="ECO:0000256" key="2">
    <source>
        <dbReference type="ARBA" id="ARBA00022801"/>
    </source>
</evidence>
<dbReference type="GO" id="GO:0008270">
    <property type="term" value="F:zinc ion binding"/>
    <property type="evidence" value="ECO:0007669"/>
    <property type="project" value="InterPro"/>
</dbReference>
<comment type="caution">
    <text evidence="5">The sequence shown here is derived from an EMBL/GenBank/DDBJ whole genome shotgun (WGS) entry which is preliminary data.</text>
</comment>
<evidence type="ECO:0000313" key="6">
    <source>
        <dbReference type="Proteomes" id="UP000789342"/>
    </source>
</evidence>
<dbReference type="PANTHER" id="PTHR11079">
    <property type="entry name" value="CYTOSINE DEAMINASE FAMILY MEMBER"/>
    <property type="match status" value="1"/>
</dbReference>
<organism evidence="5 6">
    <name type="scientific">Acaulospora morrowiae</name>
    <dbReference type="NCBI Taxonomy" id="94023"/>
    <lineage>
        <taxon>Eukaryota</taxon>
        <taxon>Fungi</taxon>
        <taxon>Fungi incertae sedis</taxon>
        <taxon>Mucoromycota</taxon>
        <taxon>Glomeromycotina</taxon>
        <taxon>Glomeromycetes</taxon>
        <taxon>Diversisporales</taxon>
        <taxon>Acaulosporaceae</taxon>
        <taxon>Acaulospora</taxon>
    </lineage>
</organism>
<dbReference type="Pfam" id="PF00383">
    <property type="entry name" value="dCMP_cyt_deam_1"/>
    <property type="match status" value="1"/>
</dbReference>
<feature type="domain" description="CMP/dCMP-type deaminase" evidence="4">
    <location>
        <begin position="21"/>
        <end position="137"/>
    </location>
</feature>
<dbReference type="PROSITE" id="PS00903">
    <property type="entry name" value="CYT_DCMP_DEAMINASES_1"/>
    <property type="match status" value="1"/>
</dbReference>
<proteinExistence type="predicted"/>
<keyword evidence="6" id="KW-1185">Reference proteome</keyword>
<dbReference type="EMBL" id="CAJVPV010003003">
    <property type="protein sequence ID" value="CAG8541209.1"/>
    <property type="molecule type" value="Genomic_DNA"/>
</dbReference>
<name>A0A9N9FL95_9GLOM</name>
<dbReference type="OrthoDB" id="1701769at2759"/>
<gene>
    <name evidence="5" type="ORF">AMORRO_LOCUS5134</name>
</gene>
<keyword evidence="2" id="KW-0378">Hydrolase</keyword>
<dbReference type="InterPro" id="IPR016192">
    <property type="entry name" value="APOBEC/CMP_deaminase_Zn-bd"/>
</dbReference>
<dbReference type="InterPro" id="IPR016193">
    <property type="entry name" value="Cytidine_deaminase-like"/>
</dbReference>
<keyword evidence="3" id="KW-0862">Zinc</keyword>
<dbReference type="SUPFAM" id="SSF53927">
    <property type="entry name" value="Cytidine deaminase-like"/>
    <property type="match status" value="1"/>
</dbReference>
<evidence type="ECO:0000313" key="5">
    <source>
        <dbReference type="EMBL" id="CAG8541209.1"/>
    </source>
</evidence>
<dbReference type="InterPro" id="IPR002125">
    <property type="entry name" value="CMP_dCMP_dom"/>
</dbReference>
<dbReference type="GO" id="GO:0002100">
    <property type="term" value="P:tRNA wobble adenosine to inosine editing"/>
    <property type="evidence" value="ECO:0007669"/>
    <property type="project" value="InterPro"/>
</dbReference>
<evidence type="ECO:0000256" key="3">
    <source>
        <dbReference type="ARBA" id="ARBA00022833"/>
    </source>
</evidence>
<dbReference type="Gene3D" id="3.40.140.10">
    <property type="entry name" value="Cytidine Deaminase, domain 2"/>
    <property type="match status" value="1"/>
</dbReference>
<accession>A0A9N9FL95</accession>